<dbReference type="AlphaFoldDB" id="A0A0D3IHY0"/>
<evidence type="ECO:0000256" key="1">
    <source>
        <dbReference type="SAM" id="Coils"/>
    </source>
</evidence>
<evidence type="ECO:0000313" key="3">
    <source>
        <dbReference type="Proteomes" id="UP000013827"/>
    </source>
</evidence>
<dbReference type="RefSeq" id="XP_005763294.1">
    <property type="nucleotide sequence ID" value="XM_005763237.1"/>
</dbReference>
<keyword evidence="1" id="KW-0175">Coiled coil</keyword>
<dbReference type="EnsemblProtists" id="EOD10865">
    <property type="protein sequence ID" value="EOD10865"/>
    <property type="gene ID" value="EMIHUDRAFT_104959"/>
</dbReference>
<dbReference type="PaxDb" id="2903-EOD10865"/>
<keyword evidence="3" id="KW-1185">Reference proteome</keyword>
<feature type="coiled-coil region" evidence="1">
    <location>
        <begin position="104"/>
        <end position="153"/>
    </location>
</feature>
<dbReference type="InterPro" id="IPR010754">
    <property type="entry name" value="OPA3-like"/>
</dbReference>
<accession>A0A0D3IHY0</accession>
<protein>
    <submittedName>
        <fullName evidence="2">Uncharacterized protein</fullName>
    </submittedName>
</protein>
<organism evidence="2 3">
    <name type="scientific">Emiliania huxleyi (strain CCMP1516)</name>
    <dbReference type="NCBI Taxonomy" id="280463"/>
    <lineage>
        <taxon>Eukaryota</taxon>
        <taxon>Haptista</taxon>
        <taxon>Haptophyta</taxon>
        <taxon>Prymnesiophyceae</taxon>
        <taxon>Isochrysidales</taxon>
        <taxon>Noelaerhabdaceae</taxon>
        <taxon>Emiliania</taxon>
    </lineage>
</organism>
<dbReference type="GeneID" id="17257058"/>
<name>A0A0D3IHY0_EMIH1</name>
<dbReference type="Pfam" id="PF07047">
    <property type="entry name" value="OPA3"/>
    <property type="match status" value="1"/>
</dbReference>
<reference evidence="2" key="2">
    <citation type="submission" date="2024-10" db="UniProtKB">
        <authorList>
            <consortium name="EnsemblProtists"/>
        </authorList>
    </citation>
    <scope>IDENTIFICATION</scope>
</reference>
<evidence type="ECO:0000313" key="2">
    <source>
        <dbReference type="EnsemblProtists" id="EOD10865"/>
    </source>
</evidence>
<dbReference type="HOGENOM" id="CLU_1059358_0_0_1"/>
<reference evidence="3" key="1">
    <citation type="journal article" date="2013" name="Nature">
        <title>Pan genome of the phytoplankton Emiliania underpins its global distribution.</title>
        <authorList>
            <person name="Read B.A."/>
            <person name="Kegel J."/>
            <person name="Klute M.J."/>
            <person name="Kuo A."/>
            <person name="Lefebvre S.C."/>
            <person name="Maumus F."/>
            <person name="Mayer C."/>
            <person name="Miller J."/>
            <person name="Monier A."/>
            <person name="Salamov A."/>
            <person name="Young J."/>
            <person name="Aguilar M."/>
            <person name="Claverie J.M."/>
            <person name="Frickenhaus S."/>
            <person name="Gonzalez K."/>
            <person name="Herman E.K."/>
            <person name="Lin Y.C."/>
            <person name="Napier J."/>
            <person name="Ogata H."/>
            <person name="Sarno A.F."/>
            <person name="Shmutz J."/>
            <person name="Schroeder D."/>
            <person name="de Vargas C."/>
            <person name="Verret F."/>
            <person name="von Dassow P."/>
            <person name="Valentin K."/>
            <person name="Van de Peer Y."/>
            <person name="Wheeler G."/>
            <person name="Dacks J.B."/>
            <person name="Delwiche C.F."/>
            <person name="Dyhrman S.T."/>
            <person name="Glockner G."/>
            <person name="John U."/>
            <person name="Richards T."/>
            <person name="Worden A.Z."/>
            <person name="Zhang X."/>
            <person name="Grigoriev I.V."/>
            <person name="Allen A.E."/>
            <person name="Bidle K."/>
            <person name="Borodovsky M."/>
            <person name="Bowler C."/>
            <person name="Brownlee C."/>
            <person name="Cock J.M."/>
            <person name="Elias M."/>
            <person name="Gladyshev V.N."/>
            <person name="Groth M."/>
            <person name="Guda C."/>
            <person name="Hadaegh A."/>
            <person name="Iglesias-Rodriguez M.D."/>
            <person name="Jenkins J."/>
            <person name="Jones B.M."/>
            <person name="Lawson T."/>
            <person name="Leese F."/>
            <person name="Lindquist E."/>
            <person name="Lobanov A."/>
            <person name="Lomsadze A."/>
            <person name="Malik S.B."/>
            <person name="Marsh M.E."/>
            <person name="Mackinder L."/>
            <person name="Mock T."/>
            <person name="Mueller-Roeber B."/>
            <person name="Pagarete A."/>
            <person name="Parker M."/>
            <person name="Probert I."/>
            <person name="Quesneville H."/>
            <person name="Raines C."/>
            <person name="Rensing S.A."/>
            <person name="Riano-Pachon D.M."/>
            <person name="Richier S."/>
            <person name="Rokitta S."/>
            <person name="Shiraiwa Y."/>
            <person name="Soanes D.M."/>
            <person name="van der Giezen M."/>
            <person name="Wahlund T.M."/>
            <person name="Williams B."/>
            <person name="Wilson W."/>
            <person name="Wolfe G."/>
            <person name="Wurch L.L."/>
        </authorList>
    </citation>
    <scope>NUCLEOTIDE SEQUENCE</scope>
</reference>
<dbReference type="Proteomes" id="UP000013827">
    <property type="component" value="Unassembled WGS sequence"/>
</dbReference>
<sequence length="263" mass="29707">MSLPLVKVAYFVVERAAEPLSNRLEAAAANSPRFRSLCARLARAYNSLDANKEERRRERRERLWADDEAKAERRPVDAAPVLSEREAIESGCELLGQLALLVHQSQSERQEDEARERAAEVREEKIGALEQLVESEVQARKALERRLEELQALILMGGRWWEQEGRSIAEGGGGETVLAHGRLNCVAREKSPEGAGTKFEKSRLGWRCRHCRQAKSHHSKGAWAFCRAITTTGNLASSETDARLQIALLKTALRRRMSIHPHW</sequence>
<proteinExistence type="predicted"/>
<dbReference type="KEGG" id="ehx:EMIHUDRAFT_104959"/>